<gene>
    <name evidence="1" type="ORF">LCGC14_2208490</name>
</gene>
<sequence length="51" mass="6166">MKNEKENSKSELYENSFEKTDKKILNLNSRRFFMDMNLKIFNSLLNNTSFI</sequence>
<organism evidence="1">
    <name type="scientific">marine sediment metagenome</name>
    <dbReference type="NCBI Taxonomy" id="412755"/>
    <lineage>
        <taxon>unclassified sequences</taxon>
        <taxon>metagenomes</taxon>
        <taxon>ecological metagenomes</taxon>
    </lineage>
</organism>
<protein>
    <submittedName>
        <fullName evidence="1">Uncharacterized protein</fullName>
    </submittedName>
</protein>
<name>A0A0F9E1Z6_9ZZZZ</name>
<dbReference type="EMBL" id="LAZR01029257">
    <property type="protein sequence ID" value="KKL60121.1"/>
    <property type="molecule type" value="Genomic_DNA"/>
</dbReference>
<accession>A0A0F9E1Z6</accession>
<reference evidence="1" key="1">
    <citation type="journal article" date="2015" name="Nature">
        <title>Complex archaea that bridge the gap between prokaryotes and eukaryotes.</title>
        <authorList>
            <person name="Spang A."/>
            <person name="Saw J.H."/>
            <person name="Jorgensen S.L."/>
            <person name="Zaremba-Niedzwiedzka K."/>
            <person name="Martijn J."/>
            <person name="Lind A.E."/>
            <person name="van Eijk R."/>
            <person name="Schleper C."/>
            <person name="Guy L."/>
            <person name="Ettema T.J."/>
        </authorList>
    </citation>
    <scope>NUCLEOTIDE SEQUENCE</scope>
</reference>
<dbReference type="AlphaFoldDB" id="A0A0F9E1Z6"/>
<evidence type="ECO:0000313" key="1">
    <source>
        <dbReference type="EMBL" id="KKL60121.1"/>
    </source>
</evidence>
<comment type="caution">
    <text evidence="1">The sequence shown here is derived from an EMBL/GenBank/DDBJ whole genome shotgun (WGS) entry which is preliminary data.</text>
</comment>
<proteinExistence type="predicted"/>